<reference evidence="1" key="1">
    <citation type="submission" date="2020-02" db="EMBL/GenBank/DDBJ databases">
        <authorList>
            <person name="Meier V. D."/>
        </authorList>
    </citation>
    <scope>NUCLEOTIDE SEQUENCE</scope>
    <source>
        <strain evidence="1">AVDCRST_MAG04</strain>
    </source>
</reference>
<sequence length="92" mass="9344">MSACGAALADRERAEEVSGYEHASDASLVAGVLEDCRAGAEADFGAFVSWLAGGPAGESDHPEHVPLGLDAYPMAAQQGVWSAAPLGQPLCC</sequence>
<proteinExistence type="predicted"/>
<accession>A0A6J4HKY6</accession>
<evidence type="ECO:0000313" key="1">
    <source>
        <dbReference type="EMBL" id="CAA9227835.1"/>
    </source>
</evidence>
<dbReference type="AlphaFoldDB" id="A0A6J4HKY6"/>
<gene>
    <name evidence="1" type="ORF">AVDCRST_MAG04-968</name>
</gene>
<name>A0A6J4HKY6_9PROT</name>
<organism evidence="1">
    <name type="scientific">uncultured Acetobacteraceae bacterium</name>
    <dbReference type="NCBI Taxonomy" id="169975"/>
    <lineage>
        <taxon>Bacteria</taxon>
        <taxon>Pseudomonadati</taxon>
        <taxon>Pseudomonadota</taxon>
        <taxon>Alphaproteobacteria</taxon>
        <taxon>Acetobacterales</taxon>
        <taxon>Acetobacteraceae</taxon>
        <taxon>environmental samples</taxon>
    </lineage>
</organism>
<dbReference type="EMBL" id="CADCTL010000072">
    <property type="protein sequence ID" value="CAA9227835.1"/>
    <property type="molecule type" value="Genomic_DNA"/>
</dbReference>
<protein>
    <submittedName>
        <fullName evidence="1">Uncharacterized protein</fullName>
    </submittedName>
</protein>